<evidence type="ECO:0000313" key="1">
    <source>
        <dbReference type="EMBL" id="RPB07059.1"/>
    </source>
</evidence>
<dbReference type="EMBL" id="ML119198">
    <property type="protein sequence ID" value="RPB07059.1"/>
    <property type="molecule type" value="Genomic_DNA"/>
</dbReference>
<reference evidence="1 2" key="1">
    <citation type="journal article" date="2018" name="Nat. Ecol. Evol.">
        <title>Pezizomycetes genomes reveal the molecular basis of ectomycorrhizal truffle lifestyle.</title>
        <authorList>
            <person name="Murat C."/>
            <person name="Payen T."/>
            <person name="Noel B."/>
            <person name="Kuo A."/>
            <person name="Morin E."/>
            <person name="Chen J."/>
            <person name="Kohler A."/>
            <person name="Krizsan K."/>
            <person name="Balestrini R."/>
            <person name="Da Silva C."/>
            <person name="Montanini B."/>
            <person name="Hainaut M."/>
            <person name="Levati E."/>
            <person name="Barry K.W."/>
            <person name="Belfiori B."/>
            <person name="Cichocki N."/>
            <person name="Clum A."/>
            <person name="Dockter R.B."/>
            <person name="Fauchery L."/>
            <person name="Guy J."/>
            <person name="Iotti M."/>
            <person name="Le Tacon F."/>
            <person name="Lindquist E.A."/>
            <person name="Lipzen A."/>
            <person name="Malagnac F."/>
            <person name="Mello A."/>
            <person name="Molinier V."/>
            <person name="Miyauchi S."/>
            <person name="Poulain J."/>
            <person name="Riccioni C."/>
            <person name="Rubini A."/>
            <person name="Sitrit Y."/>
            <person name="Splivallo R."/>
            <person name="Traeger S."/>
            <person name="Wang M."/>
            <person name="Zifcakova L."/>
            <person name="Wipf D."/>
            <person name="Zambonelli A."/>
            <person name="Paolocci F."/>
            <person name="Nowrousian M."/>
            <person name="Ottonello S."/>
            <person name="Baldrian P."/>
            <person name="Spatafora J.W."/>
            <person name="Henrissat B."/>
            <person name="Nagy L.G."/>
            <person name="Aury J.M."/>
            <person name="Wincker P."/>
            <person name="Grigoriev I.V."/>
            <person name="Bonfante P."/>
            <person name="Martin F.M."/>
        </authorList>
    </citation>
    <scope>NUCLEOTIDE SEQUENCE [LARGE SCALE GENOMIC DNA]</scope>
    <source>
        <strain evidence="1 2">CCBAS932</strain>
    </source>
</reference>
<dbReference type="InParanoid" id="A0A3N4KCI4"/>
<accession>A0A3N4KCI4</accession>
<organism evidence="1 2">
    <name type="scientific">Morchella conica CCBAS932</name>
    <dbReference type="NCBI Taxonomy" id="1392247"/>
    <lineage>
        <taxon>Eukaryota</taxon>
        <taxon>Fungi</taxon>
        <taxon>Dikarya</taxon>
        <taxon>Ascomycota</taxon>
        <taxon>Pezizomycotina</taxon>
        <taxon>Pezizomycetes</taxon>
        <taxon>Pezizales</taxon>
        <taxon>Morchellaceae</taxon>
        <taxon>Morchella</taxon>
    </lineage>
</organism>
<evidence type="ECO:0000313" key="2">
    <source>
        <dbReference type="Proteomes" id="UP000277580"/>
    </source>
</evidence>
<keyword evidence="2" id="KW-1185">Reference proteome</keyword>
<name>A0A3N4KCI4_9PEZI</name>
<protein>
    <submittedName>
        <fullName evidence="1">Uncharacterized protein</fullName>
    </submittedName>
</protein>
<gene>
    <name evidence="1" type="ORF">P167DRAFT_438240</name>
</gene>
<sequence length="66" mass="7372">MVVSFGLWVGVGSIESYIHVCILNGYMYICICNNVTCTCSLIAKHVTTPGYIHVVFGIKYNLLHVY</sequence>
<dbReference type="AlphaFoldDB" id="A0A3N4KCI4"/>
<proteinExistence type="predicted"/>
<dbReference type="Proteomes" id="UP000277580">
    <property type="component" value="Unassembled WGS sequence"/>
</dbReference>